<evidence type="ECO:0000313" key="2">
    <source>
        <dbReference type="EMBL" id="KAK7491691.1"/>
    </source>
</evidence>
<keyword evidence="1" id="KW-0732">Signal</keyword>
<accession>A0ABD0KXD3</accession>
<gene>
    <name evidence="2" type="ORF">BaRGS_00017144</name>
</gene>
<evidence type="ECO:0000313" key="3">
    <source>
        <dbReference type="Proteomes" id="UP001519460"/>
    </source>
</evidence>
<name>A0ABD0KXD3_9CAEN</name>
<comment type="caution">
    <text evidence="2">The sequence shown here is derived from an EMBL/GenBank/DDBJ whole genome shotgun (WGS) entry which is preliminary data.</text>
</comment>
<evidence type="ECO:0000256" key="1">
    <source>
        <dbReference type="SAM" id="SignalP"/>
    </source>
</evidence>
<proteinExistence type="predicted"/>
<protein>
    <submittedName>
        <fullName evidence="2">Uncharacterized protein</fullName>
    </submittedName>
</protein>
<dbReference type="AlphaFoldDB" id="A0ABD0KXD3"/>
<reference evidence="2 3" key="1">
    <citation type="journal article" date="2023" name="Sci. Data">
        <title>Genome assembly of the Korean intertidal mud-creeper Batillaria attramentaria.</title>
        <authorList>
            <person name="Patra A.K."/>
            <person name="Ho P.T."/>
            <person name="Jun S."/>
            <person name="Lee S.J."/>
            <person name="Kim Y."/>
            <person name="Won Y.J."/>
        </authorList>
    </citation>
    <scope>NUCLEOTIDE SEQUENCE [LARGE SCALE GENOMIC DNA]</scope>
    <source>
        <strain evidence="2">Wonlab-2016</strain>
    </source>
</reference>
<feature type="signal peptide" evidence="1">
    <location>
        <begin position="1"/>
        <end position="23"/>
    </location>
</feature>
<keyword evidence="3" id="KW-1185">Reference proteome</keyword>
<dbReference type="EMBL" id="JACVVK020000112">
    <property type="protein sequence ID" value="KAK7491691.1"/>
    <property type="molecule type" value="Genomic_DNA"/>
</dbReference>
<dbReference type="Gene3D" id="2.60.40.1900">
    <property type="entry name" value="Beta-microseminoprotein (PSP94) domain"/>
    <property type="match status" value="1"/>
</dbReference>
<dbReference type="Proteomes" id="UP001519460">
    <property type="component" value="Unassembled WGS sequence"/>
</dbReference>
<organism evidence="2 3">
    <name type="scientific">Batillaria attramentaria</name>
    <dbReference type="NCBI Taxonomy" id="370345"/>
    <lineage>
        <taxon>Eukaryota</taxon>
        <taxon>Metazoa</taxon>
        <taxon>Spiralia</taxon>
        <taxon>Lophotrochozoa</taxon>
        <taxon>Mollusca</taxon>
        <taxon>Gastropoda</taxon>
        <taxon>Caenogastropoda</taxon>
        <taxon>Sorbeoconcha</taxon>
        <taxon>Cerithioidea</taxon>
        <taxon>Batillariidae</taxon>
        <taxon>Batillaria</taxon>
    </lineage>
</organism>
<sequence length="109" mass="11754">MTGTSHWIALALTMTGVLTTVRGDCYYSASNGRQSYCMTNGEIIPDGYTLNTKDCYRCSCNGGSLDCCRYGMYGDTAETADVPPGCTVVENEKCNYIFTDSSTGGPCLY</sequence>
<feature type="chain" id="PRO_5044753733" evidence="1">
    <location>
        <begin position="24"/>
        <end position="109"/>
    </location>
</feature>